<dbReference type="Gene3D" id="3.40.30.10">
    <property type="entry name" value="Glutaredoxin"/>
    <property type="match status" value="1"/>
</dbReference>
<dbReference type="Pfam" id="PF00085">
    <property type="entry name" value="Thioredoxin"/>
    <property type="match status" value="1"/>
</dbReference>
<evidence type="ECO:0000313" key="2">
    <source>
        <dbReference type="EMBL" id="TKJ43361.1"/>
    </source>
</evidence>
<dbReference type="SUPFAM" id="SSF52833">
    <property type="entry name" value="Thioredoxin-like"/>
    <property type="match status" value="1"/>
</dbReference>
<protein>
    <recommendedName>
        <fullName evidence="1">Thioredoxin domain-containing protein</fullName>
    </recommendedName>
</protein>
<dbReference type="AlphaFoldDB" id="A0A532V836"/>
<dbReference type="InterPro" id="IPR013766">
    <property type="entry name" value="Thioredoxin_domain"/>
</dbReference>
<accession>A0A532V836</accession>
<dbReference type="EMBL" id="NJBO01000005">
    <property type="protein sequence ID" value="TKJ43361.1"/>
    <property type="molecule type" value="Genomic_DNA"/>
</dbReference>
<proteinExistence type="predicted"/>
<reference evidence="2 3" key="1">
    <citation type="submission" date="2017-06" db="EMBL/GenBank/DDBJ databases">
        <title>Novel microbial phyla capable of carbon fixation and sulfur reduction in deep-sea sediments.</title>
        <authorList>
            <person name="Huang J."/>
            <person name="Baker B."/>
            <person name="Wang Y."/>
        </authorList>
    </citation>
    <scope>NUCLEOTIDE SEQUENCE [LARGE SCALE GENOMIC DNA]</scope>
    <source>
        <strain evidence="2">B3_TA06</strain>
    </source>
</reference>
<comment type="caution">
    <text evidence="2">The sequence shown here is derived from an EMBL/GenBank/DDBJ whole genome shotgun (WGS) entry which is preliminary data.</text>
</comment>
<organism evidence="2 3">
    <name type="scientific">candidate division TA06 bacterium B3_TA06</name>
    <dbReference type="NCBI Taxonomy" id="2012487"/>
    <lineage>
        <taxon>Bacteria</taxon>
        <taxon>Bacteria division TA06</taxon>
    </lineage>
</organism>
<evidence type="ECO:0000259" key="1">
    <source>
        <dbReference type="Pfam" id="PF00085"/>
    </source>
</evidence>
<evidence type="ECO:0000313" key="3">
    <source>
        <dbReference type="Proteomes" id="UP000317778"/>
    </source>
</evidence>
<dbReference type="InterPro" id="IPR036249">
    <property type="entry name" value="Thioredoxin-like_sf"/>
</dbReference>
<gene>
    <name evidence="2" type="ORF">CEE36_04840</name>
</gene>
<dbReference type="CDD" id="cd02947">
    <property type="entry name" value="TRX_family"/>
    <property type="match status" value="1"/>
</dbReference>
<name>A0A532V836_UNCT6</name>
<sequence length="55" mass="5994">MIGVKNQEEFKKEVLGIEVPVVVDFRASWCQPCKIPGPIFLPITRAAATSCSCGE</sequence>
<dbReference type="Proteomes" id="UP000317778">
    <property type="component" value="Unassembled WGS sequence"/>
</dbReference>
<feature type="domain" description="Thioredoxin" evidence="1">
    <location>
        <begin position="4"/>
        <end position="41"/>
    </location>
</feature>